<evidence type="ECO:0000313" key="4">
    <source>
        <dbReference type="Proteomes" id="UP000198319"/>
    </source>
</evidence>
<comment type="caution">
    <text evidence="1">The sequence shown here is derived from an EMBL/GenBank/DDBJ whole genome shotgun (WGS) entry which is preliminary data.</text>
</comment>
<protein>
    <submittedName>
        <fullName evidence="1">Uncharacterized protein</fullName>
    </submittedName>
</protein>
<organism evidence="1 3">
    <name type="scientific">Flavobacterium tructae</name>
    <dbReference type="NCBI Taxonomy" id="1114873"/>
    <lineage>
        <taxon>Bacteria</taxon>
        <taxon>Pseudomonadati</taxon>
        <taxon>Bacteroidota</taxon>
        <taxon>Flavobacteriia</taxon>
        <taxon>Flavobacteriales</taxon>
        <taxon>Flavobacteriaceae</taxon>
        <taxon>Flavobacterium</taxon>
    </lineage>
</organism>
<gene>
    <name evidence="2" type="ORF">B0A71_10520</name>
    <name evidence="1" type="ORF">BHE19_18330</name>
</gene>
<evidence type="ECO:0000313" key="1">
    <source>
        <dbReference type="EMBL" id="OHT43259.1"/>
    </source>
</evidence>
<dbReference type="EMBL" id="MUHG01000017">
    <property type="protein sequence ID" value="OXB19860.1"/>
    <property type="molecule type" value="Genomic_DNA"/>
</dbReference>
<dbReference type="RefSeq" id="WP_070908682.1">
    <property type="nucleotide sequence ID" value="NZ_MIKE01000028.1"/>
</dbReference>
<accession>A0A1S1J183</accession>
<proteinExistence type="predicted"/>
<reference evidence="3" key="1">
    <citation type="submission" date="2016-09" db="EMBL/GenBank/DDBJ databases">
        <authorList>
            <person name="Chen S."/>
            <person name="Walker E."/>
        </authorList>
    </citation>
    <scope>NUCLEOTIDE SEQUENCE [LARGE SCALE GENOMIC DNA]</scope>
    <source>
        <strain evidence="3">MSU</strain>
    </source>
</reference>
<dbReference type="AlphaFoldDB" id="A0A1S1J183"/>
<dbReference type="Proteomes" id="UP000198319">
    <property type="component" value="Unassembled WGS sequence"/>
</dbReference>
<name>A0A1S1J183_9FLAO</name>
<dbReference type="OrthoDB" id="1370255at2"/>
<keyword evidence="4" id="KW-1185">Reference proteome</keyword>
<dbReference type="Proteomes" id="UP000180252">
    <property type="component" value="Unassembled WGS sequence"/>
</dbReference>
<sequence>MKSLKNAPQIILNSKHIGHPIDFKWNKKKMEKFLDPLDEYKELETKLLNINHKATVGLSAALLEWIYWRFLGHNTSITDTEKRIEALWCSTKDPELSSPLLFDTNFDIPASGPINGPLWVAHMTVRMIDVRYRKGSYFLQNEILGLVLLARHITPKKNVFDNWFNNIIIQLTYLYPCPYANEDLDETDEKVYDSHNESLICRDFFFNPKFRYTIMASEKAVNKYIQNSDQKSNPFLQLSQKVS</sequence>
<reference evidence="2 4" key="3">
    <citation type="submission" date="2016-11" db="EMBL/GenBank/DDBJ databases">
        <title>Whole genomes of Flavobacteriaceae.</title>
        <authorList>
            <person name="Stine C."/>
            <person name="Li C."/>
            <person name="Tadesse D."/>
        </authorList>
    </citation>
    <scope>NUCLEOTIDE SEQUENCE [LARGE SCALE GENOMIC DNA]</scope>
    <source>
        <strain evidence="2 4">ATCC BAA-2541</strain>
    </source>
</reference>
<reference evidence="1" key="2">
    <citation type="submission" date="2016-09" db="EMBL/GenBank/DDBJ databases">
        <authorList>
            <person name="Capua I."/>
            <person name="De Benedictis P."/>
            <person name="Joannis T."/>
            <person name="Lombin L.H."/>
            <person name="Cattoli G."/>
        </authorList>
    </citation>
    <scope>NUCLEOTIDE SEQUENCE [LARGE SCALE GENOMIC DNA]</scope>
    <source>
        <strain evidence="1">MSU</strain>
    </source>
</reference>
<evidence type="ECO:0000313" key="3">
    <source>
        <dbReference type="Proteomes" id="UP000180252"/>
    </source>
</evidence>
<evidence type="ECO:0000313" key="2">
    <source>
        <dbReference type="EMBL" id="OXB19860.1"/>
    </source>
</evidence>
<dbReference type="EMBL" id="MIKE01000028">
    <property type="protein sequence ID" value="OHT43259.1"/>
    <property type="molecule type" value="Genomic_DNA"/>
</dbReference>